<dbReference type="NCBIfam" id="NF047751">
    <property type="entry name" value="HepT_toxin"/>
    <property type="match status" value="1"/>
</dbReference>
<dbReference type="RefSeq" id="WP_006927175.1">
    <property type="nucleotide sequence ID" value="NZ_CM001402.1"/>
</dbReference>
<dbReference type="InterPro" id="IPR008201">
    <property type="entry name" value="HepT-like"/>
</dbReference>
<dbReference type="HOGENOM" id="CLU_142825_1_0_0"/>
<evidence type="ECO:0000313" key="8">
    <source>
        <dbReference type="Proteomes" id="UP000183868"/>
    </source>
</evidence>
<dbReference type="GO" id="GO:0004540">
    <property type="term" value="F:RNA nuclease activity"/>
    <property type="evidence" value="ECO:0007669"/>
    <property type="project" value="InterPro"/>
</dbReference>
<dbReference type="KEGG" id="caby:Cabys_3428"/>
<evidence type="ECO:0000256" key="2">
    <source>
        <dbReference type="ARBA" id="ARBA00022722"/>
    </source>
</evidence>
<dbReference type="AlphaFoldDB" id="H1XS72"/>
<keyword evidence="2" id="KW-0540">Nuclease</keyword>
<dbReference type="Gene3D" id="1.20.120.580">
    <property type="entry name" value="bsu32300-like"/>
    <property type="match status" value="1"/>
</dbReference>
<dbReference type="InterPro" id="IPR052379">
    <property type="entry name" value="Type_VII_TA_RNase"/>
</dbReference>
<dbReference type="eggNOG" id="COG2445">
    <property type="taxonomic scope" value="Bacteria"/>
</dbReference>
<dbReference type="PANTHER" id="PTHR33397:SF5">
    <property type="entry name" value="RNASE YUTE-RELATED"/>
    <property type="match status" value="1"/>
</dbReference>
<evidence type="ECO:0000313" key="7">
    <source>
        <dbReference type="Proteomes" id="UP000004671"/>
    </source>
</evidence>
<gene>
    <name evidence="5" type="ORF">Cabys_3428</name>
    <name evidence="6" type="ORF">Calab_0593</name>
</gene>
<keyword evidence="3" id="KW-0378">Hydrolase</keyword>
<evidence type="ECO:0000313" key="6">
    <source>
        <dbReference type="EMBL" id="EHO40236.1"/>
    </source>
</evidence>
<dbReference type="STRING" id="880073.Cabys_3428"/>
<evidence type="ECO:0000256" key="3">
    <source>
        <dbReference type="ARBA" id="ARBA00022801"/>
    </source>
</evidence>
<reference evidence="5 8" key="2">
    <citation type="submission" date="2016-11" db="EMBL/GenBank/DDBJ databases">
        <title>Genomic analysis of Caldithrix abyssi and proposal of a novel bacterial phylum Caldithrichaeota.</title>
        <authorList>
            <person name="Kublanov I."/>
            <person name="Sigalova O."/>
            <person name="Gavrilov S."/>
            <person name="Lebedinsky A."/>
            <person name="Ivanova N."/>
            <person name="Daum C."/>
            <person name="Reddy T."/>
            <person name="Klenk H.P."/>
            <person name="Goker M."/>
            <person name="Reva O."/>
            <person name="Miroshnichenko M."/>
            <person name="Kyprides N."/>
            <person name="Woyke T."/>
            <person name="Gelfand M."/>
        </authorList>
    </citation>
    <scope>NUCLEOTIDE SEQUENCE [LARGE SCALE GENOMIC DNA]</scope>
    <source>
        <strain evidence="5 8">LF13</strain>
    </source>
</reference>
<dbReference type="InParanoid" id="H1XS72"/>
<organism evidence="6 7">
    <name type="scientific">Caldithrix abyssi DSM 13497</name>
    <dbReference type="NCBI Taxonomy" id="880073"/>
    <lineage>
        <taxon>Bacteria</taxon>
        <taxon>Pseudomonadati</taxon>
        <taxon>Calditrichota</taxon>
        <taxon>Calditrichia</taxon>
        <taxon>Calditrichales</taxon>
        <taxon>Calditrichaceae</taxon>
        <taxon>Caldithrix</taxon>
    </lineage>
</organism>
<dbReference type="OrthoDB" id="9796612at2"/>
<proteinExistence type="inferred from homology"/>
<protein>
    <submittedName>
        <fullName evidence="5">Uncharacterized conserved protein YutE, UPF0331/DUF86 family</fullName>
    </submittedName>
</protein>
<evidence type="ECO:0000313" key="5">
    <source>
        <dbReference type="EMBL" id="APF20174.1"/>
    </source>
</evidence>
<dbReference type="GO" id="GO:0016787">
    <property type="term" value="F:hydrolase activity"/>
    <property type="evidence" value="ECO:0007669"/>
    <property type="project" value="UniProtKB-KW"/>
</dbReference>
<sequence>MVKKVVINRKIQTISDALEFLAQHEHITFEEFKNNLVLQYALIFQLEKAIQALIDLAFHVVSDEGWGVVLHKANVADTLVKHNVISSDYRDVFIKIYGFRNRLVHEYEEMNLETTYEIIKDKKKDIAQLLQQIMDYLGI</sequence>
<evidence type="ECO:0000256" key="4">
    <source>
        <dbReference type="ARBA" id="ARBA00024207"/>
    </source>
</evidence>
<dbReference type="PaxDb" id="880073-Calab_0593"/>
<keyword evidence="1" id="KW-1277">Toxin-antitoxin system</keyword>
<keyword evidence="7" id="KW-1185">Reference proteome</keyword>
<dbReference type="Pfam" id="PF01934">
    <property type="entry name" value="HepT-like"/>
    <property type="match status" value="1"/>
</dbReference>
<dbReference type="EMBL" id="CM001402">
    <property type="protein sequence ID" value="EHO40236.1"/>
    <property type="molecule type" value="Genomic_DNA"/>
</dbReference>
<reference evidence="6 7" key="1">
    <citation type="submission" date="2011-09" db="EMBL/GenBank/DDBJ databases">
        <title>The permanent draft genome of Caldithrix abyssi DSM 13497.</title>
        <authorList>
            <consortium name="US DOE Joint Genome Institute (JGI-PGF)"/>
            <person name="Lucas S."/>
            <person name="Han J."/>
            <person name="Lapidus A."/>
            <person name="Bruce D."/>
            <person name="Goodwin L."/>
            <person name="Pitluck S."/>
            <person name="Peters L."/>
            <person name="Kyrpides N."/>
            <person name="Mavromatis K."/>
            <person name="Ivanova N."/>
            <person name="Mikhailova N."/>
            <person name="Chertkov O."/>
            <person name="Detter J.C."/>
            <person name="Tapia R."/>
            <person name="Han C."/>
            <person name="Land M."/>
            <person name="Hauser L."/>
            <person name="Markowitz V."/>
            <person name="Cheng J.-F."/>
            <person name="Hugenholtz P."/>
            <person name="Woyke T."/>
            <person name="Wu D."/>
            <person name="Spring S."/>
            <person name="Brambilla E."/>
            <person name="Klenk H.-P."/>
            <person name="Eisen J.A."/>
        </authorList>
    </citation>
    <scope>NUCLEOTIDE SEQUENCE [LARGE SCALE GENOMIC DNA]</scope>
    <source>
        <strain evidence="6 7">DSM 13497</strain>
    </source>
</reference>
<dbReference type="EMBL" id="CP018099">
    <property type="protein sequence ID" value="APF20174.1"/>
    <property type="molecule type" value="Genomic_DNA"/>
</dbReference>
<accession>H1XS72</accession>
<name>H1XS72_CALAY</name>
<dbReference type="Proteomes" id="UP000183868">
    <property type="component" value="Chromosome"/>
</dbReference>
<dbReference type="PANTHER" id="PTHR33397">
    <property type="entry name" value="UPF0331 PROTEIN YUTE"/>
    <property type="match status" value="1"/>
</dbReference>
<evidence type="ECO:0000256" key="1">
    <source>
        <dbReference type="ARBA" id="ARBA00022649"/>
    </source>
</evidence>
<dbReference type="Proteomes" id="UP000004671">
    <property type="component" value="Chromosome"/>
</dbReference>
<dbReference type="InterPro" id="IPR037038">
    <property type="entry name" value="HepT-like_sf"/>
</dbReference>
<dbReference type="GO" id="GO:0110001">
    <property type="term" value="C:toxin-antitoxin complex"/>
    <property type="evidence" value="ECO:0007669"/>
    <property type="project" value="InterPro"/>
</dbReference>
<comment type="similarity">
    <text evidence="4">Belongs to the HepT RNase toxin family.</text>
</comment>
<dbReference type="SUPFAM" id="SSF81593">
    <property type="entry name" value="Nucleotidyltransferase substrate binding subunit/domain"/>
    <property type="match status" value="1"/>
</dbReference>